<evidence type="ECO:0000313" key="8">
    <source>
        <dbReference type="Proteomes" id="UP000282454"/>
    </source>
</evidence>
<gene>
    <name evidence="7" type="ORF">CLV68_6368</name>
</gene>
<dbReference type="PANTHER" id="PTHR43712">
    <property type="entry name" value="PUTATIVE (AFU_ORTHOLOGUE AFUA_4G14580)-RELATED"/>
    <property type="match status" value="1"/>
</dbReference>
<keyword evidence="3" id="KW-0949">S-adenosyl-L-methionine</keyword>
<dbReference type="PANTHER" id="PTHR43712:SF2">
    <property type="entry name" value="O-METHYLTRANSFERASE CICE"/>
    <property type="match status" value="1"/>
</dbReference>
<evidence type="ECO:0000256" key="4">
    <source>
        <dbReference type="PIRSR" id="PIRSR005739-1"/>
    </source>
</evidence>
<dbReference type="InterPro" id="IPR036390">
    <property type="entry name" value="WH_DNA-bd_sf"/>
</dbReference>
<keyword evidence="1 7" id="KW-0489">Methyltransferase</keyword>
<protein>
    <submittedName>
        <fullName evidence="7">Methyltransferase family protein</fullName>
    </submittedName>
</protein>
<evidence type="ECO:0000256" key="2">
    <source>
        <dbReference type="ARBA" id="ARBA00022679"/>
    </source>
</evidence>
<keyword evidence="2 7" id="KW-0808">Transferase</keyword>
<evidence type="ECO:0000313" key="7">
    <source>
        <dbReference type="EMBL" id="RLK53986.1"/>
    </source>
</evidence>
<organism evidence="7 8">
    <name type="scientific">Actinokineospora cianjurensis</name>
    <dbReference type="NCBI Taxonomy" id="585224"/>
    <lineage>
        <taxon>Bacteria</taxon>
        <taxon>Bacillati</taxon>
        <taxon>Actinomycetota</taxon>
        <taxon>Actinomycetes</taxon>
        <taxon>Pseudonocardiales</taxon>
        <taxon>Pseudonocardiaceae</taxon>
        <taxon>Actinokineospora</taxon>
    </lineage>
</organism>
<dbReference type="PROSITE" id="PS51683">
    <property type="entry name" value="SAM_OMT_II"/>
    <property type="match status" value="1"/>
</dbReference>
<feature type="domain" description="O-methyltransferase dimerisation" evidence="6">
    <location>
        <begin position="58"/>
        <end position="132"/>
    </location>
</feature>
<reference evidence="7 8" key="1">
    <citation type="submission" date="2018-10" db="EMBL/GenBank/DDBJ databases">
        <title>Genomic Encyclopedia of Archaeal and Bacterial Type Strains, Phase II (KMG-II): from individual species to whole genera.</title>
        <authorList>
            <person name="Goeker M."/>
        </authorList>
    </citation>
    <scope>NUCLEOTIDE SEQUENCE [LARGE SCALE GENOMIC DNA]</scope>
    <source>
        <strain evidence="7 8">DSM 45657</strain>
    </source>
</reference>
<name>A0A421AW67_9PSEU</name>
<dbReference type="GO" id="GO:0046983">
    <property type="term" value="F:protein dimerization activity"/>
    <property type="evidence" value="ECO:0007669"/>
    <property type="project" value="InterPro"/>
</dbReference>
<feature type="domain" description="O-methyltransferase C-terminal" evidence="5">
    <location>
        <begin position="158"/>
        <end position="364"/>
    </location>
</feature>
<dbReference type="Pfam" id="PF00891">
    <property type="entry name" value="Methyltransf_2"/>
    <property type="match status" value="1"/>
</dbReference>
<dbReference type="AlphaFoldDB" id="A0A421AW67"/>
<comment type="caution">
    <text evidence="7">The sequence shown here is derived from an EMBL/GenBank/DDBJ whole genome shotgun (WGS) entry which is preliminary data.</text>
</comment>
<dbReference type="SUPFAM" id="SSF46785">
    <property type="entry name" value="Winged helix' DNA-binding domain"/>
    <property type="match status" value="1"/>
</dbReference>
<evidence type="ECO:0000259" key="5">
    <source>
        <dbReference type="Pfam" id="PF00891"/>
    </source>
</evidence>
<dbReference type="Gene3D" id="3.40.50.150">
    <property type="entry name" value="Vaccinia Virus protein VP39"/>
    <property type="match status" value="1"/>
</dbReference>
<dbReference type="Pfam" id="PF08100">
    <property type="entry name" value="Dimerisation"/>
    <property type="match status" value="1"/>
</dbReference>
<dbReference type="Gene3D" id="1.10.10.10">
    <property type="entry name" value="Winged helix-like DNA-binding domain superfamily/Winged helix DNA-binding domain"/>
    <property type="match status" value="1"/>
</dbReference>
<dbReference type="InterPro" id="IPR029063">
    <property type="entry name" value="SAM-dependent_MTases_sf"/>
</dbReference>
<dbReference type="InterPro" id="IPR036388">
    <property type="entry name" value="WH-like_DNA-bd_sf"/>
</dbReference>
<proteinExistence type="predicted"/>
<dbReference type="EMBL" id="RCDD01000009">
    <property type="protein sequence ID" value="RLK53986.1"/>
    <property type="molecule type" value="Genomic_DNA"/>
</dbReference>
<dbReference type="InterPro" id="IPR012967">
    <property type="entry name" value="COMT_dimerisation"/>
</dbReference>
<accession>A0A421AW67</accession>
<evidence type="ECO:0000259" key="6">
    <source>
        <dbReference type="Pfam" id="PF08100"/>
    </source>
</evidence>
<dbReference type="GO" id="GO:0008171">
    <property type="term" value="F:O-methyltransferase activity"/>
    <property type="evidence" value="ECO:0007669"/>
    <property type="project" value="InterPro"/>
</dbReference>
<evidence type="ECO:0000256" key="1">
    <source>
        <dbReference type="ARBA" id="ARBA00022603"/>
    </source>
</evidence>
<feature type="active site" description="Proton acceptor" evidence="4">
    <location>
        <position position="294"/>
    </location>
</feature>
<dbReference type="PIRSF" id="PIRSF005739">
    <property type="entry name" value="O-mtase"/>
    <property type="match status" value="1"/>
</dbReference>
<dbReference type="InterPro" id="IPR001077">
    <property type="entry name" value="COMT_C"/>
</dbReference>
<dbReference type="GO" id="GO:0032259">
    <property type="term" value="P:methylation"/>
    <property type="evidence" value="ECO:0007669"/>
    <property type="project" value="UniProtKB-KW"/>
</dbReference>
<dbReference type="Proteomes" id="UP000282454">
    <property type="component" value="Unassembled WGS sequence"/>
</dbReference>
<dbReference type="Gene3D" id="1.10.287.1350">
    <property type="match status" value="1"/>
</dbReference>
<dbReference type="CDD" id="cd02440">
    <property type="entry name" value="AdoMet_MTases"/>
    <property type="match status" value="1"/>
</dbReference>
<dbReference type="SUPFAM" id="SSF53335">
    <property type="entry name" value="S-adenosyl-L-methionine-dependent methyltransferases"/>
    <property type="match status" value="1"/>
</dbReference>
<dbReference type="InterPro" id="IPR016461">
    <property type="entry name" value="COMT-like"/>
</dbReference>
<evidence type="ECO:0000256" key="3">
    <source>
        <dbReference type="ARBA" id="ARBA00022691"/>
    </source>
</evidence>
<sequence length="387" mass="41113">MDAVRPRAIALPRNTSSRSHLVHAIGPGGLLALAERKEDIVAHDEGRTAVDDRGYVVQLVFGSLAAHALRAAVDLRIVELIGDGERSATSVADAAGTGAQPTLRLLRALAGLRLLVESAPGAFSVTPAGALLDPGKPGSMASLITSSGIMEQMMRPGWEYLVDSVRTGNTSFEKVFGKDFFGYLKDNPERSASFNAAMSQATRSTAAVLPGAFDFGRFGTVVDIGGGDGTLLAAVLREHTDLTGILFDTREGLAQAEETLRLGGLAHRCSLVAGDFFASVPEGADVYLVKSILHDWSDERGVTILRHCRDALRADGRVLIVEPVLAETVDPRAVGLYLGDLNMLVNWGGRERTRAEFEQLCGRADLEVVSVTPLAGPGFSLVEARAR</sequence>
<keyword evidence="8" id="KW-1185">Reference proteome</keyword>